<accession>A0A5B8Y4S5</accession>
<sequence>MTVDTVEAMAGYLSDEEIEALDFSDLAPAVPLDDDGVLQDEGFWHAFDGLQIFWQSWQPEGGPTRGVIALMHGFGEHSSRYDHVAGALCRAGYAVLAIDARGHGRSTGKRAHVQRFEHYVRDYDLLKMHARARWPELDLFCFGHSNGGLIVLQYALTQPDDITGFVVTSPFCGFALEVPAIKAAAGDLLSKIWPSFTMPNGLDGSKISHVQRVVDKYDSDPLDLKIVSARYFTEAKAAQQTLLERAGELEQSFLFLVAGGDEVVDPKCAEDVFHKMGSGDREMEIFPKLYHEILNEEPWDDIVRRMLRWMERHRQTAAEDQG</sequence>
<dbReference type="PANTHER" id="PTHR11614">
    <property type="entry name" value="PHOSPHOLIPASE-RELATED"/>
    <property type="match status" value="1"/>
</dbReference>
<keyword evidence="3" id="KW-1185">Reference proteome</keyword>
<dbReference type="Pfam" id="PF12146">
    <property type="entry name" value="Hydrolase_4"/>
    <property type="match status" value="1"/>
</dbReference>
<feature type="domain" description="Serine aminopeptidase S33" evidence="1">
    <location>
        <begin position="63"/>
        <end position="297"/>
    </location>
</feature>
<dbReference type="Gene3D" id="3.40.50.1820">
    <property type="entry name" value="alpha/beta hydrolase"/>
    <property type="match status" value="1"/>
</dbReference>
<organism evidence="2 3">
    <name type="scientific">Persicimonas caeni</name>
    <dbReference type="NCBI Taxonomy" id="2292766"/>
    <lineage>
        <taxon>Bacteria</taxon>
        <taxon>Deltaproteobacteria</taxon>
        <taxon>Bradymonadales</taxon>
        <taxon>Bradymonadaceae</taxon>
        <taxon>Persicimonas</taxon>
    </lineage>
</organism>
<evidence type="ECO:0000313" key="2">
    <source>
        <dbReference type="EMBL" id="QDG50967.1"/>
    </source>
</evidence>
<dbReference type="InterPro" id="IPR029058">
    <property type="entry name" value="AB_hydrolase_fold"/>
</dbReference>
<dbReference type="SUPFAM" id="SSF53474">
    <property type="entry name" value="alpha/beta-Hydrolases"/>
    <property type="match status" value="1"/>
</dbReference>
<keyword evidence="2" id="KW-0378">Hydrolase</keyword>
<dbReference type="EMBL" id="CP041186">
    <property type="protein sequence ID" value="QDG50967.1"/>
    <property type="molecule type" value="Genomic_DNA"/>
</dbReference>
<dbReference type="InterPro" id="IPR022742">
    <property type="entry name" value="Hydrolase_4"/>
</dbReference>
<dbReference type="OrthoDB" id="9806902at2"/>
<reference evidence="2 3" key="1">
    <citation type="submission" date="2019-06" db="EMBL/GenBank/DDBJ databases">
        <title>Persicimonas caeni gen. nov., sp. nov., a predatory bacterium isolated from solar saltern.</title>
        <authorList>
            <person name="Wang S."/>
        </authorList>
    </citation>
    <scope>NUCLEOTIDE SEQUENCE [LARGE SCALE GENOMIC DNA]</scope>
    <source>
        <strain evidence="2 3">YN101</strain>
    </source>
</reference>
<gene>
    <name evidence="2" type="ORF">FIV42_09535</name>
</gene>
<dbReference type="InterPro" id="IPR051044">
    <property type="entry name" value="MAG_DAG_Lipase"/>
</dbReference>
<dbReference type="Proteomes" id="UP000315995">
    <property type="component" value="Chromosome"/>
</dbReference>
<protein>
    <submittedName>
        <fullName evidence="2">Alpha/beta hydrolase</fullName>
    </submittedName>
</protein>
<name>A0A4Y6PSH7_PERCE</name>
<accession>A0A4Y6PSH7</accession>
<dbReference type="RefSeq" id="WP_141197457.1">
    <property type="nucleotide sequence ID" value="NZ_CP041186.1"/>
</dbReference>
<proteinExistence type="predicted"/>
<dbReference type="GO" id="GO:0016787">
    <property type="term" value="F:hydrolase activity"/>
    <property type="evidence" value="ECO:0007669"/>
    <property type="project" value="UniProtKB-KW"/>
</dbReference>
<evidence type="ECO:0000313" key="3">
    <source>
        <dbReference type="Proteomes" id="UP000315995"/>
    </source>
</evidence>
<dbReference type="AlphaFoldDB" id="A0A4Y6PSH7"/>
<evidence type="ECO:0000259" key="1">
    <source>
        <dbReference type="Pfam" id="PF12146"/>
    </source>
</evidence>